<dbReference type="AlphaFoldDB" id="A0ABD1RYU4"/>
<evidence type="ECO:0000313" key="3">
    <source>
        <dbReference type="Proteomes" id="UP001604277"/>
    </source>
</evidence>
<keyword evidence="1" id="KW-1133">Transmembrane helix</keyword>
<dbReference type="Proteomes" id="UP001604277">
    <property type="component" value="Unassembled WGS sequence"/>
</dbReference>
<proteinExistence type="predicted"/>
<feature type="transmembrane region" description="Helical" evidence="1">
    <location>
        <begin position="84"/>
        <end position="104"/>
    </location>
</feature>
<gene>
    <name evidence="2" type="ORF">Fot_37372</name>
</gene>
<protein>
    <submittedName>
        <fullName evidence="2">Uncharacterized protein</fullName>
    </submittedName>
</protein>
<evidence type="ECO:0000256" key="1">
    <source>
        <dbReference type="SAM" id="Phobius"/>
    </source>
</evidence>
<reference evidence="3" key="1">
    <citation type="submission" date="2024-07" db="EMBL/GenBank/DDBJ databases">
        <title>Two chromosome-level genome assemblies of Korean endemic species Abeliophyllum distichum and Forsythia ovata (Oleaceae).</title>
        <authorList>
            <person name="Jang H."/>
        </authorList>
    </citation>
    <scope>NUCLEOTIDE SEQUENCE [LARGE SCALE GENOMIC DNA]</scope>
</reference>
<keyword evidence="1" id="KW-0472">Membrane</keyword>
<accession>A0ABD1RYU4</accession>
<keyword evidence="1" id="KW-0812">Transmembrane</keyword>
<comment type="caution">
    <text evidence="2">The sequence shown here is derived from an EMBL/GenBank/DDBJ whole genome shotgun (WGS) entry which is preliminary data.</text>
</comment>
<organism evidence="2 3">
    <name type="scientific">Forsythia ovata</name>
    <dbReference type="NCBI Taxonomy" id="205694"/>
    <lineage>
        <taxon>Eukaryota</taxon>
        <taxon>Viridiplantae</taxon>
        <taxon>Streptophyta</taxon>
        <taxon>Embryophyta</taxon>
        <taxon>Tracheophyta</taxon>
        <taxon>Spermatophyta</taxon>
        <taxon>Magnoliopsida</taxon>
        <taxon>eudicotyledons</taxon>
        <taxon>Gunneridae</taxon>
        <taxon>Pentapetalae</taxon>
        <taxon>asterids</taxon>
        <taxon>lamiids</taxon>
        <taxon>Lamiales</taxon>
        <taxon>Oleaceae</taxon>
        <taxon>Forsythieae</taxon>
        <taxon>Forsythia</taxon>
    </lineage>
</organism>
<sequence length="107" mass="11534">MGCGIALLTRATLNIPSITECINKVRGLEGIPIGSPLYFYAIEYFMSDVGRHSPSKKIGSSFGNYGQEYPIFTTSLLKILKDKIWIIFVGGSGVVGLVTGIFLGSQV</sequence>
<evidence type="ECO:0000313" key="2">
    <source>
        <dbReference type="EMBL" id="KAL2493615.1"/>
    </source>
</evidence>
<dbReference type="EMBL" id="JBFOLJ010000011">
    <property type="protein sequence ID" value="KAL2493615.1"/>
    <property type="molecule type" value="Genomic_DNA"/>
</dbReference>
<keyword evidence="3" id="KW-1185">Reference proteome</keyword>
<name>A0ABD1RYU4_9LAMI</name>